<proteinExistence type="predicted"/>
<name>A0A914QGV3_9BILA</name>
<evidence type="ECO:0000313" key="2">
    <source>
        <dbReference type="Proteomes" id="UP000887578"/>
    </source>
</evidence>
<keyword evidence="2" id="KW-1185">Reference proteome</keyword>
<evidence type="ECO:0000313" key="3">
    <source>
        <dbReference type="WBParaSite" id="PDA_v2.g2873.t1"/>
    </source>
</evidence>
<dbReference type="AlphaFoldDB" id="A0A914QGV3"/>
<evidence type="ECO:0000256" key="1">
    <source>
        <dbReference type="SAM" id="MobiDB-lite"/>
    </source>
</evidence>
<organism evidence="2 3">
    <name type="scientific">Panagrolaimus davidi</name>
    <dbReference type="NCBI Taxonomy" id="227884"/>
    <lineage>
        <taxon>Eukaryota</taxon>
        <taxon>Metazoa</taxon>
        <taxon>Ecdysozoa</taxon>
        <taxon>Nematoda</taxon>
        <taxon>Chromadorea</taxon>
        <taxon>Rhabditida</taxon>
        <taxon>Tylenchina</taxon>
        <taxon>Panagrolaimomorpha</taxon>
        <taxon>Panagrolaimoidea</taxon>
        <taxon>Panagrolaimidae</taxon>
        <taxon>Panagrolaimus</taxon>
    </lineage>
</organism>
<dbReference type="Proteomes" id="UP000887578">
    <property type="component" value="Unplaced"/>
</dbReference>
<feature type="region of interest" description="Disordered" evidence="1">
    <location>
        <begin position="157"/>
        <end position="178"/>
    </location>
</feature>
<protein>
    <submittedName>
        <fullName evidence="3">Uncharacterized protein</fullName>
    </submittedName>
</protein>
<accession>A0A914QGV3</accession>
<dbReference type="WBParaSite" id="PDA_v2.g2873.t1">
    <property type="protein sequence ID" value="PDA_v2.g2873.t1"/>
    <property type="gene ID" value="PDA_v2.g2873"/>
</dbReference>
<sequence>MSTKEAGSTSESLILQNQCSPSSVISKIFKKSETEMFIDENKRGKTDSLLQNYRTLVDGNLKTIYIEAEVHFSSLDTGYDPNEYGIANAKIFGEPGDIPMNFISKKLGGDGEYRLSCPSRYVGKSEIHQNLVYEHVKKGGDRFAKLFFGVIYEEEIEGEDENEDDGEEEIEGEDEDYDENYDINYFRPKEIVYKFELYNNDKIVGEILGGKIVNMLP</sequence>
<reference evidence="3" key="1">
    <citation type="submission" date="2022-11" db="UniProtKB">
        <authorList>
            <consortium name="WormBaseParasite"/>
        </authorList>
    </citation>
    <scope>IDENTIFICATION</scope>
</reference>